<keyword evidence="1" id="KW-1133">Transmembrane helix</keyword>
<dbReference type="AlphaFoldDB" id="A0A7Y3W462"/>
<feature type="transmembrane region" description="Helical" evidence="1">
    <location>
        <begin position="91"/>
        <end position="109"/>
    </location>
</feature>
<sequence>MDAMDPAEAKTDAVRPPVKLALLWASLMALYIYNDYFMLYWPGMIEMMASSSLGPFGAVTGLKMLLIAAILALPASMIFLSVLLPPMIARPLNIVVGLVYLIIAALTLIGSPLFFRFIVMIEITATVLVILTALTWRKA</sequence>
<keyword evidence="1" id="KW-0472">Membrane</keyword>
<evidence type="ECO:0000313" key="3">
    <source>
        <dbReference type="Proteomes" id="UP000536835"/>
    </source>
</evidence>
<keyword evidence="3" id="KW-1185">Reference proteome</keyword>
<comment type="caution">
    <text evidence="2">The sequence shown here is derived from an EMBL/GenBank/DDBJ whole genome shotgun (WGS) entry which is preliminary data.</text>
</comment>
<dbReference type="EMBL" id="JABFCX010000002">
    <property type="protein sequence ID" value="NNU14871.1"/>
    <property type="molecule type" value="Genomic_DNA"/>
</dbReference>
<evidence type="ECO:0000256" key="1">
    <source>
        <dbReference type="SAM" id="Phobius"/>
    </source>
</evidence>
<reference evidence="2 3" key="1">
    <citation type="submission" date="2020-05" db="EMBL/GenBank/DDBJ databases">
        <title>Parvularcula mediterraneae sp. nov., isolated from polypropylene straw from shallow seawater of the seashore of Laganas in Zakynthos island, Greece.</title>
        <authorList>
            <person name="Szabo I."/>
            <person name="Al-Omari J."/>
            <person name="Rado J."/>
            <person name="Szerdahelyi G.S."/>
        </authorList>
    </citation>
    <scope>NUCLEOTIDE SEQUENCE [LARGE SCALE GENOMIC DNA]</scope>
    <source>
        <strain evidence="2 3">ZS-1/3</strain>
    </source>
</reference>
<keyword evidence="1" id="KW-0812">Transmembrane</keyword>
<dbReference type="RefSeq" id="WP_173195872.1">
    <property type="nucleotide sequence ID" value="NZ_JABFCX010000002.1"/>
</dbReference>
<feature type="transmembrane region" description="Helical" evidence="1">
    <location>
        <begin position="61"/>
        <end position="84"/>
    </location>
</feature>
<organism evidence="2 3">
    <name type="scientific">Parvularcula mediterranea</name>
    <dbReference type="NCBI Taxonomy" id="2732508"/>
    <lineage>
        <taxon>Bacteria</taxon>
        <taxon>Pseudomonadati</taxon>
        <taxon>Pseudomonadota</taxon>
        <taxon>Alphaproteobacteria</taxon>
        <taxon>Parvularculales</taxon>
        <taxon>Parvularculaceae</taxon>
        <taxon>Parvularcula</taxon>
    </lineage>
</organism>
<evidence type="ECO:0000313" key="2">
    <source>
        <dbReference type="EMBL" id="NNU14871.1"/>
    </source>
</evidence>
<feature type="transmembrane region" description="Helical" evidence="1">
    <location>
        <begin position="115"/>
        <end position="136"/>
    </location>
</feature>
<gene>
    <name evidence="2" type="ORF">HK107_00860</name>
</gene>
<dbReference type="Proteomes" id="UP000536835">
    <property type="component" value="Unassembled WGS sequence"/>
</dbReference>
<dbReference type="InterPro" id="IPR046289">
    <property type="entry name" value="DUF6326"/>
</dbReference>
<accession>A0A7Y3W462</accession>
<dbReference type="Pfam" id="PF19851">
    <property type="entry name" value="DUF6326"/>
    <property type="match status" value="1"/>
</dbReference>
<proteinExistence type="predicted"/>
<protein>
    <submittedName>
        <fullName evidence="2">Uncharacterized protein</fullName>
    </submittedName>
</protein>
<feature type="transmembrane region" description="Helical" evidence="1">
    <location>
        <begin position="21"/>
        <end position="41"/>
    </location>
</feature>
<name>A0A7Y3W462_9PROT</name>